<dbReference type="InterPro" id="IPR036291">
    <property type="entry name" value="NAD(P)-bd_dom_sf"/>
</dbReference>
<feature type="domain" description="Ketopantoate reductase C-terminal" evidence="12">
    <location>
        <begin position="182"/>
        <end position="321"/>
    </location>
</feature>
<evidence type="ECO:0000256" key="2">
    <source>
        <dbReference type="ARBA" id="ARBA00007870"/>
    </source>
</evidence>
<evidence type="ECO:0000259" key="11">
    <source>
        <dbReference type="Pfam" id="PF02558"/>
    </source>
</evidence>
<comment type="catalytic activity">
    <reaction evidence="9 10">
        <text>(R)-pantoate + NADP(+) = 2-dehydropantoate + NADPH + H(+)</text>
        <dbReference type="Rhea" id="RHEA:16233"/>
        <dbReference type="ChEBI" id="CHEBI:11561"/>
        <dbReference type="ChEBI" id="CHEBI:15378"/>
        <dbReference type="ChEBI" id="CHEBI:15980"/>
        <dbReference type="ChEBI" id="CHEBI:57783"/>
        <dbReference type="ChEBI" id="CHEBI:58349"/>
        <dbReference type="EC" id="1.1.1.169"/>
    </reaction>
</comment>
<dbReference type="SUPFAM" id="SSF51735">
    <property type="entry name" value="NAD(P)-binding Rossmann-fold domains"/>
    <property type="match status" value="1"/>
</dbReference>
<dbReference type="KEGG" id="rsb:RS694_06240"/>
<dbReference type="GO" id="GO:0005737">
    <property type="term" value="C:cytoplasm"/>
    <property type="evidence" value="ECO:0007669"/>
    <property type="project" value="TreeGrafter"/>
</dbReference>
<name>A0A1P8K855_9BURK</name>
<dbReference type="Gene3D" id="3.40.50.720">
    <property type="entry name" value="NAD(P)-binding Rossmann-like Domain"/>
    <property type="match status" value="1"/>
</dbReference>
<dbReference type="NCBIfam" id="TIGR00745">
    <property type="entry name" value="apbA_panE"/>
    <property type="match status" value="1"/>
</dbReference>
<comment type="function">
    <text evidence="10">Catalyzes the NADPH-dependent reduction of ketopantoate into pantoic acid.</text>
</comment>
<keyword evidence="5 10" id="KW-0566">Pantothenate biosynthesis</keyword>
<gene>
    <name evidence="13" type="ORF">RS694_06240</name>
</gene>
<dbReference type="NCBIfam" id="NF006083">
    <property type="entry name" value="PRK08229.1"/>
    <property type="match status" value="1"/>
</dbReference>
<evidence type="ECO:0000256" key="3">
    <source>
        <dbReference type="ARBA" id="ARBA00013014"/>
    </source>
</evidence>
<dbReference type="AlphaFoldDB" id="A0A1P8K855"/>
<dbReference type="Gene3D" id="1.10.1040.10">
    <property type="entry name" value="N-(1-d-carboxylethyl)-l-norvaline Dehydrogenase, domain 2"/>
    <property type="match status" value="1"/>
</dbReference>
<feature type="domain" description="Ketopantoate reductase N-terminal" evidence="11">
    <location>
        <begin position="4"/>
        <end position="155"/>
    </location>
</feature>
<evidence type="ECO:0000256" key="8">
    <source>
        <dbReference type="ARBA" id="ARBA00032024"/>
    </source>
</evidence>
<keyword evidence="7 10" id="KW-0560">Oxidoreductase</keyword>
<dbReference type="PANTHER" id="PTHR43765">
    <property type="entry name" value="2-DEHYDROPANTOATE 2-REDUCTASE-RELATED"/>
    <property type="match status" value="1"/>
</dbReference>
<reference evidence="13 14" key="1">
    <citation type="submission" date="2017-01" db="EMBL/GenBank/DDBJ databases">
        <authorList>
            <person name="Mah S.A."/>
            <person name="Swanson W.J."/>
            <person name="Moy G.W."/>
            <person name="Vacquier V.D."/>
        </authorList>
    </citation>
    <scope>NUCLEOTIDE SEQUENCE [LARGE SCALE GENOMIC DNA]</scope>
    <source>
        <strain evidence="13 14">DSM 22694</strain>
    </source>
</reference>
<evidence type="ECO:0000256" key="7">
    <source>
        <dbReference type="ARBA" id="ARBA00023002"/>
    </source>
</evidence>
<protein>
    <recommendedName>
        <fullName evidence="4 10">2-dehydropantoate 2-reductase</fullName>
        <ecNumber evidence="3 10">1.1.1.169</ecNumber>
    </recommendedName>
    <alternativeName>
        <fullName evidence="8 10">Ketopantoate reductase</fullName>
    </alternativeName>
</protein>
<dbReference type="SUPFAM" id="SSF48179">
    <property type="entry name" value="6-phosphogluconate dehydrogenase C-terminal domain-like"/>
    <property type="match status" value="1"/>
</dbReference>
<dbReference type="PANTHER" id="PTHR43765:SF2">
    <property type="entry name" value="2-DEHYDROPANTOATE 2-REDUCTASE"/>
    <property type="match status" value="1"/>
</dbReference>
<keyword evidence="14" id="KW-1185">Reference proteome</keyword>
<evidence type="ECO:0000256" key="1">
    <source>
        <dbReference type="ARBA" id="ARBA00004994"/>
    </source>
</evidence>
<evidence type="ECO:0000256" key="5">
    <source>
        <dbReference type="ARBA" id="ARBA00022655"/>
    </source>
</evidence>
<dbReference type="GO" id="GO:0015940">
    <property type="term" value="P:pantothenate biosynthetic process"/>
    <property type="evidence" value="ECO:0007669"/>
    <property type="project" value="UniProtKB-UniPathway"/>
</dbReference>
<dbReference type="Pfam" id="PF02558">
    <property type="entry name" value="ApbA"/>
    <property type="match status" value="1"/>
</dbReference>
<dbReference type="Proteomes" id="UP000186110">
    <property type="component" value="Chromosome"/>
</dbReference>
<accession>A0A1P8K855</accession>
<keyword evidence="6 10" id="KW-0521">NADP</keyword>
<evidence type="ECO:0000256" key="10">
    <source>
        <dbReference type="RuleBase" id="RU362068"/>
    </source>
</evidence>
<dbReference type="Pfam" id="PF08546">
    <property type="entry name" value="ApbA_C"/>
    <property type="match status" value="1"/>
</dbReference>
<dbReference type="InterPro" id="IPR008927">
    <property type="entry name" value="6-PGluconate_DH-like_C_sf"/>
</dbReference>
<evidence type="ECO:0000256" key="4">
    <source>
        <dbReference type="ARBA" id="ARBA00019465"/>
    </source>
</evidence>
<dbReference type="InterPro" id="IPR013752">
    <property type="entry name" value="KPA_reductase"/>
</dbReference>
<dbReference type="InterPro" id="IPR050838">
    <property type="entry name" value="Ketopantoate_reductase"/>
</dbReference>
<comment type="pathway">
    <text evidence="1 10">Cofactor biosynthesis; (R)-pantothenate biosynthesis; (R)-pantoate from 3-methyl-2-oxobutanoate: step 2/2.</text>
</comment>
<dbReference type="InterPro" id="IPR013332">
    <property type="entry name" value="KPR_N"/>
</dbReference>
<dbReference type="EC" id="1.1.1.169" evidence="3 10"/>
<dbReference type="InterPro" id="IPR013328">
    <property type="entry name" value="6PGD_dom2"/>
</dbReference>
<dbReference type="GO" id="GO:0050661">
    <property type="term" value="F:NADP binding"/>
    <property type="evidence" value="ECO:0007669"/>
    <property type="project" value="TreeGrafter"/>
</dbReference>
<dbReference type="EMBL" id="CP019239">
    <property type="protein sequence ID" value="APW42169.1"/>
    <property type="molecule type" value="Genomic_DNA"/>
</dbReference>
<evidence type="ECO:0000256" key="9">
    <source>
        <dbReference type="ARBA" id="ARBA00048793"/>
    </source>
</evidence>
<evidence type="ECO:0000313" key="14">
    <source>
        <dbReference type="Proteomes" id="UP000186110"/>
    </source>
</evidence>
<evidence type="ECO:0000259" key="12">
    <source>
        <dbReference type="Pfam" id="PF08546"/>
    </source>
</evidence>
<dbReference type="InterPro" id="IPR003710">
    <property type="entry name" value="ApbA"/>
</dbReference>
<dbReference type="STRING" id="1484693.RS694_06240"/>
<dbReference type="GO" id="GO:0008677">
    <property type="term" value="F:2-dehydropantoate 2-reductase activity"/>
    <property type="evidence" value="ECO:0007669"/>
    <property type="project" value="UniProtKB-EC"/>
</dbReference>
<comment type="similarity">
    <text evidence="2 10">Belongs to the ketopantoate reductase family.</text>
</comment>
<dbReference type="eggNOG" id="COG1893">
    <property type="taxonomic scope" value="Bacteria"/>
</dbReference>
<evidence type="ECO:0000256" key="6">
    <source>
        <dbReference type="ARBA" id="ARBA00022857"/>
    </source>
</evidence>
<sequence length="339" mass="35846">MHFIIVGAGSIGCYVGGRLAAAGQRVAFVGRPRTMAPLAQGGLTVSDLEGFKAHLETSQLVLADSVALAWSKLQDSKEPTVVLLCVKGGATEAAAREIGAACPSDTVVVSLQNGVENVARITNAAPHLQAVAGMAPYNVVALQPNQVHRGTVGSLCLADSPVTRDMAAVLTASGLPTVLAPDMRAVQWGKLLLNLNNPVNALSDLPLREELTDRDYRHVLAALQTEALAVMARADIQPAKASAVAPSMLPHVLRLPNWLFTRVAARMLRMDAQARSSMWEDMQQGRTTEIEDLCGAVVRLAAQHHTTAPLSAAMCQMVAAHQKGQRITGQALRQTLGIA</sequence>
<evidence type="ECO:0000313" key="13">
    <source>
        <dbReference type="EMBL" id="APW42169.1"/>
    </source>
</evidence>
<organism evidence="13 14">
    <name type="scientific">Rhodoferax saidenbachensis</name>
    <dbReference type="NCBI Taxonomy" id="1484693"/>
    <lineage>
        <taxon>Bacteria</taxon>
        <taxon>Pseudomonadati</taxon>
        <taxon>Pseudomonadota</taxon>
        <taxon>Betaproteobacteria</taxon>
        <taxon>Burkholderiales</taxon>
        <taxon>Comamonadaceae</taxon>
        <taxon>Rhodoferax</taxon>
    </lineage>
</organism>
<dbReference type="RefSeq" id="WP_029706865.1">
    <property type="nucleotide sequence ID" value="NZ_CP019239.1"/>
</dbReference>
<proteinExistence type="inferred from homology"/>
<dbReference type="UniPathway" id="UPA00028">
    <property type="reaction ID" value="UER00004"/>
</dbReference>